<feature type="compositionally biased region" description="Basic and acidic residues" evidence="1">
    <location>
        <begin position="43"/>
        <end position="56"/>
    </location>
</feature>
<evidence type="ECO:0000313" key="3">
    <source>
        <dbReference type="EMBL" id="KAF5756989.1"/>
    </source>
</evidence>
<dbReference type="AlphaFoldDB" id="A0A251RT38"/>
<feature type="region of interest" description="Disordered" evidence="1">
    <location>
        <begin position="43"/>
        <end position="67"/>
    </location>
</feature>
<evidence type="ECO:0000256" key="2">
    <source>
        <dbReference type="SAM" id="Phobius"/>
    </source>
</evidence>
<evidence type="ECO:0000256" key="1">
    <source>
        <dbReference type="SAM" id="MobiDB-lite"/>
    </source>
</evidence>
<protein>
    <submittedName>
        <fullName evidence="4">Uncharacterized protein</fullName>
    </submittedName>
</protein>
<dbReference type="InParanoid" id="A0A251RT38"/>
<dbReference type="Gramene" id="mRNA:HanXRQr2_Chr17g0821371">
    <property type="protein sequence ID" value="CDS:HanXRQr2_Chr17g0821371.1"/>
    <property type="gene ID" value="HanXRQr2_Chr17g0821371"/>
</dbReference>
<feature type="transmembrane region" description="Helical" evidence="2">
    <location>
        <begin position="72"/>
        <end position="100"/>
    </location>
</feature>
<keyword evidence="2" id="KW-0812">Transmembrane</keyword>
<reference evidence="3" key="3">
    <citation type="submission" date="2020-06" db="EMBL/GenBank/DDBJ databases">
        <title>Helianthus annuus Genome sequencing and assembly Release 2.</title>
        <authorList>
            <person name="Gouzy J."/>
            <person name="Langlade N."/>
            <person name="Munos S."/>
        </authorList>
    </citation>
    <scope>NUCLEOTIDE SEQUENCE</scope>
    <source>
        <tissue evidence="3">Leaves</tissue>
    </source>
</reference>
<evidence type="ECO:0000313" key="5">
    <source>
        <dbReference type="Proteomes" id="UP000215914"/>
    </source>
</evidence>
<keyword evidence="5" id="KW-1185">Reference proteome</keyword>
<dbReference type="EMBL" id="CM007906">
    <property type="protein sequence ID" value="OTF87522.1"/>
    <property type="molecule type" value="Genomic_DNA"/>
</dbReference>
<dbReference type="EMBL" id="MNCJ02000332">
    <property type="protein sequence ID" value="KAF5756989.1"/>
    <property type="molecule type" value="Genomic_DNA"/>
</dbReference>
<organism evidence="4 5">
    <name type="scientific">Helianthus annuus</name>
    <name type="common">Common sunflower</name>
    <dbReference type="NCBI Taxonomy" id="4232"/>
    <lineage>
        <taxon>Eukaryota</taxon>
        <taxon>Viridiplantae</taxon>
        <taxon>Streptophyta</taxon>
        <taxon>Embryophyta</taxon>
        <taxon>Tracheophyta</taxon>
        <taxon>Spermatophyta</taxon>
        <taxon>Magnoliopsida</taxon>
        <taxon>eudicotyledons</taxon>
        <taxon>Gunneridae</taxon>
        <taxon>Pentapetalae</taxon>
        <taxon>asterids</taxon>
        <taxon>campanulids</taxon>
        <taxon>Asterales</taxon>
        <taxon>Asteraceae</taxon>
        <taxon>Asteroideae</taxon>
        <taxon>Heliantheae alliance</taxon>
        <taxon>Heliantheae</taxon>
        <taxon>Helianthus</taxon>
    </lineage>
</organism>
<keyword evidence="2" id="KW-0472">Membrane</keyword>
<sequence length="113" mass="12714">MKMNSVSIRGFFQLPYFGSHPPIRRVSSRLTPYPSYRFASDERGWEEGKGREKRGAVTEGLSPSHHHRGHHLLSLCFVGFLTSLRMIAGLSLFTIAPVILSTNFSLSLPKARK</sequence>
<reference evidence="4" key="2">
    <citation type="submission" date="2017-02" db="EMBL/GenBank/DDBJ databases">
        <title>Sunflower complete genome.</title>
        <authorList>
            <person name="Langlade N."/>
            <person name="Munos S."/>
        </authorList>
    </citation>
    <scope>NUCLEOTIDE SEQUENCE [LARGE SCALE GENOMIC DNA]</scope>
    <source>
        <tissue evidence="4">Leaves</tissue>
    </source>
</reference>
<proteinExistence type="predicted"/>
<name>A0A251RT38_HELAN</name>
<keyword evidence="2" id="KW-1133">Transmembrane helix</keyword>
<accession>A0A251RT38</accession>
<dbReference type="Proteomes" id="UP000215914">
    <property type="component" value="Chromosome 17"/>
</dbReference>
<gene>
    <name evidence="4" type="ORF">HannXRQ_Chr17g0562761</name>
    <name evidence="3" type="ORF">HanXRQr2_Chr17g0821371</name>
</gene>
<evidence type="ECO:0000313" key="4">
    <source>
        <dbReference type="EMBL" id="OTF87522.1"/>
    </source>
</evidence>
<reference evidence="3 5" key="1">
    <citation type="journal article" date="2017" name="Nature">
        <title>The sunflower genome provides insights into oil metabolism, flowering and Asterid evolution.</title>
        <authorList>
            <person name="Badouin H."/>
            <person name="Gouzy J."/>
            <person name="Grassa C.J."/>
            <person name="Murat F."/>
            <person name="Staton S.E."/>
            <person name="Cottret L."/>
            <person name="Lelandais-Briere C."/>
            <person name="Owens G.L."/>
            <person name="Carrere S."/>
            <person name="Mayjonade B."/>
            <person name="Legrand L."/>
            <person name="Gill N."/>
            <person name="Kane N.C."/>
            <person name="Bowers J.E."/>
            <person name="Hubner S."/>
            <person name="Bellec A."/>
            <person name="Berard A."/>
            <person name="Berges H."/>
            <person name="Blanchet N."/>
            <person name="Boniface M.C."/>
            <person name="Brunel D."/>
            <person name="Catrice O."/>
            <person name="Chaidir N."/>
            <person name="Claudel C."/>
            <person name="Donnadieu C."/>
            <person name="Faraut T."/>
            <person name="Fievet G."/>
            <person name="Helmstetter N."/>
            <person name="King M."/>
            <person name="Knapp S.J."/>
            <person name="Lai Z."/>
            <person name="Le Paslier M.C."/>
            <person name="Lippi Y."/>
            <person name="Lorenzon L."/>
            <person name="Mandel J.R."/>
            <person name="Marage G."/>
            <person name="Marchand G."/>
            <person name="Marquand E."/>
            <person name="Bret-Mestries E."/>
            <person name="Morien E."/>
            <person name="Nambeesan S."/>
            <person name="Nguyen T."/>
            <person name="Pegot-Espagnet P."/>
            <person name="Pouilly N."/>
            <person name="Raftis F."/>
            <person name="Sallet E."/>
            <person name="Schiex T."/>
            <person name="Thomas J."/>
            <person name="Vandecasteele C."/>
            <person name="Vares D."/>
            <person name="Vear F."/>
            <person name="Vautrin S."/>
            <person name="Crespi M."/>
            <person name="Mangin B."/>
            <person name="Burke J.M."/>
            <person name="Salse J."/>
            <person name="Munos S."/>
            <person name="Vincourt P."/>
            <person name="Rieseberg L.H."/>
            <person name="Langlade N.B."/>
        </authorList>
    </citation>
    <scope>NUCLEOTIDE SEQUENCE [LARGE SCALE GENOMIC DNA]</scope>
    <source>
        <strain evidence="5">cv. SF193</strain>
        <tissue evidence="3">Leaves</tissue>
    </source>
</reference>